<sequence>MAAHMCYNKPDGHCYICGYLHWSVDFCDQCGLMQYPDGNCSVSQCLLKRMLLQDLWPTLLTQLVVIPAVCDEGTAYTDEAQVSSNISLR</sequence>
<gene>
    <name evidence="1" type="ORF">GDO78_012254</name>
</gene>
<evidence type="ECO:0000313" key="1">
    <source>
        <dbReference type="EMBL" id="KAG9480697.1"/>
    </source>
</evidence>
<protein>
    <submittedName>
        <fullName evidence="1">Uncharacterized protein</fullName>
    </submittedName>
</protein>
<evidence type="ECO:0000313" key="2">
    <source>
        <dbReference type="Proteomes" id="UP000770717"/>
    </source>
</evidence>
<dbReference type="AlphaFoldDB" id="A0A8J6K5L0"/>
<name>A0A8J6K5L0_ELECQ</name>
<accession>A0A8J6K5L0</accession>
<comment type="caution">
    <text evidence="1">The sequence shown here is derived from an EMBL/GenBank/DDBJ whole genome shotgun (WGS) entry which is preliminary data.</text>
</comment>
<keyword evidence="2" id="KW-1185">Reference proteome</keyword>
<dbReference type="EMBL" id="WNTK01000007">
    <property type="protein sequence ID" value="KAG9480697.1"/>
    <property type="molecule type" value="Genomic_DNA"/>
</dbReference>
<proteinExistence type="predicted"/>
<organism evidence="1 2">
    <name type="scientific">Eleutherodactylus coqui</name>
    <name type="common">Puerto Rican coqui</name>
    <dbReference type="NCBI Taxonomy" id="57060"/>
    <lineage>
        <taxon>Eukaryota</taxon>
        <taxon>Metazoa</taxon>
        <taxon>Chordata</taxon>
        <taxon>Craniata</taxon>
        <taxon>Vertebrata</taxon>
        <taxon>Euteleostomi</taxon>
        <taxon>Amphibia</taxon>
        <taxon>Batrachia</taxon>
        <taxon>Anura</taxon>
        <taxon>Neobatrachia</taxon>
        <taxon>Hyloidea</taxon>
        <taxon>Eleutherodactylidae</taxon>
        <taxon>Eleutherodactylinae</taxon>
        <taxon>Eleutherodactylus</taxon>
        <taxon>Eleutherodactylus</taxon>
    </lineage>
</organism>
<dbReference type="Proteomes" id="UP000770717">
    <property type="component" value="Unassembled WGS sequence"/>
</dbReference>
<reference evidence="1" key="1">
    <citation type="thesis" date="2020" institute="ProQuest LLC" country="789 East Eisenhower Parkway, Ann Arbor, MI, USA">
        <title>Comparative Genomics and Chromosome Evolution.</title>
        <authorList>
            <person name="Mudd A.B."/>
        </authorList>
    </citation>
    <scope>NUCLEOTIDE SEQUENCE</scope>
    <source>
        <strain evidence="1">HN-11 Male</strain>
        <tissue evidence="1">Kidney and liver</tissue>
    </source>
</reference>